<comment type="caution">
    <text evidence="2">The sequence shown here is derived from an EMBL/GenBank/DDBJ whole genome shotgun (WGS) entry which is preliminary data.</text>
</comment>
<sequence length="106" mass="11762">MDKVTADKLTEIAPSLAAFLELHPDEQKWLYPLLGRAEQRAILILEAMQGAYLSYEEISAKTGTHASTVRQTLYALSSGGLNLKSNKSGKWQSPKGGRSRKLLRME</sequence>
<proteinExistence type="predicted"/>
<evidence type="ECO:0000313" key="2">
    <source>
        <dbReference type="EMBL" id="MBD2771217.1"/>
    </source>
</evidence>
<dbReference type="EMBL" id="JACXAE010000013">
    <property type="protein sequence ID" value="MBD2771217.1"/>
    <property type="molecule type" value="Genomic_DNA"/>
</dbReference>
<dbReference type="Proteomes" id="UP000629098">
    <property type="component" value="Unassembled WGS sequence"/>
</dbReference>
<feature type="region of interest" description="Disordered" evidence="1">
    <location>
        <begin position="83"/>
        <end position="106"/>
    </location>
</feature>
<protein>
    <submittedName>
        <fullName evidence="2">Sigma-70 region 4 domain-containing protein</fullName>
    </submittedName>
</protein>
<reference evidence="2" key="1">
    <citation type="submission" date="2020-09" db="EMBL/GenBank/DDBJ databases">
        <title>Iningainema tapete sp. nov. (Scytonemataceae, Cyanobacteria) from greenhouses in central Florida (USA) produces two types of nodularin with biosynthetic potential for microcystin-LR and anabaenopeptins.</title>
        <authorList>
            <person name="Berthold D.E."/>
            <person name="Lefler F.W."/>
            <person name="Huang I.-S."/>
            <person name="Abdulla H."/>
            <person name="Zimba P.V."/>
            <person name="Laughinghouse H.D. IV."/>
        </authorList>
    </citation>
    <scope>NUCLEOTIDE SEQUENCE</scope>
    <source>
        <strain evidence="2">BLCCT55</strain>
    </source>
</reference>
<name>A0A8J6XJ58_9CYAN</name>
<gene>
    <name evidence="2" type="ORF">ICL16_03515</name>
</gene>
<evidence type="ECO:0000256" key="1">
    <source>
        <dbReference type="SAM" id="MobiDB-lite"/>
    </source>
</evidence>
<keyword evidence="3" id="KW-1185">Reference proteome</keyword>
<evidence type="ECO:0000313" key="3">
    <source>
        <dbReference type="Proteomes" id="UP000629098"/>
    </source>
</evidence>
<dbReference type="RefSeq" id="WP_190825506.1">
    <property type="nucleotide sequence ID" value="NZ_CAWPPI010000013.1"/>
</dbReference>
<feature type="compositionally biased region" description="Basic residues" evidence="1">
    <location>
        <begin position="97"/>
        <end position="106"/>
    </location>
</feature>
<accession>A0A8J6XJ58</accession>
<dbReference type="AlphaFoldDB" id="A0A8J6XJ58"/>
<organism evidence="2 3">
    <name type="scientific">Iningainema tapete BLCC-T55</name>
    <dbReference type="NCBI Taxonomy" id="2748662"/>
    <lineage>
        <taxon>Bacteria</taxon>
        <taxon>Bacillati</taxon>
        <taxon>Cyanobacteriota</taxon>
        <taxon>Cyanophyceae</taxon>
        <taxon>Nostocales</taxon>
        <taxon>Scytonemataceae</taxon>
        <taxon>Iningainema tapete</taxon>
    </lineage>
</organism>